<dbReference type="RefSeq" id="WP_318279230.1">
    <property type="nucleotide sequence ID" value="NZ_BJUU01000014.1"/>
</dbReference>
<evidence type="ECO:0000256" key="6">
    <source>
        <dbReference type="ARBA" id="ARBA00022840"/>
    </source>
</evidence>
<dbReference type="FunFam" id="1.10.510.10:FF:000021">
    <property type="entry name" value="Serine/threonine protein kinase"/>
    <property type="match status" value="1"/>
</dbReference>
<comment type="catalytic activity">
    <reaction evidence="8">
        <text>L-seryl-[protein] + ATP = O-phospho-L-seryl-[protein] + ADP + H(+)</text>
        <dbReference type="Rhea" id="RHEA:17989"/>
        <dbReference type="Rhea" id="RHEA-COMP:9863"/>
        <dbReference type="Rhea" id="RHEA-COMP:11604"/>
        <dbReference type="ChEBI" id="CHEBI:15378"/>
        <dbReference type="ChEBI" id="CHEBI:29999"/>
        <dbReference type="ChEBI" id="CHEBI:30616"/>
        <dbReference type="ChEBI" id="CHEBI:83421"/>
        <dbReference type="ChEBI" id="CHEBI:456216"/>
        <dbReference type="EC" id="2.7.11.1"/>
    </reaction>
</comment>
<dbReference type="CDD" id="cd06577">
    <property type="entry name" value="PASTA_pknB"/>
    <property type="match status" value="2"/>
</dbReference>
<dbReference type="PROSITE" id="PS50011">
    <property type="entry name" value="PROTEIN_KINASE_DOM"/>
    <property type="match status" value="1"/>
</dbReference>
<comment type="caution">
    <text evidence="12">The sequence shown here is derived from an EMBL/GenBank/DDBJ whole genome shotgun (WGS) entry which is preliminary data.</text>
</comment>
<dbReference type="CDD" id="cd14014">
    <property type="entry name" value="STKc_PknB_like"/>
    <property type="match status" value="1"/>
</dbReference>
<dbReference type="GO" id="GO:0045717">
    <property type="term" value="P:negative regulation of fatty acid biosynthetic process"/>
    <property type="evidence" value="ECO:0007669"/>
    <property type="project" value="UniProtKB-ARBA"/>
</dbReference>
<keyword evidence="9" id="KW-0812">Transmembrane</keyword>
<evidence type="ECO:0000313" key="13">
    <source>
        <dbReference type="Proteomes" id="UP000321749"/>
    </source>
</evidence>
<proteinExistence type="predicted"/>
<keyword evidence="6" id="KW-0067">ATP-binding</keyword>
<keyword evidence="13" id="KW-1185">Reference proteome</keyword>
<dbReference type="PROSITE" id="PS00108">
    <property type="entry name" value="PROTEIN_KINASE_ST"/>
    <property type="match status" value="1"/>
</dbReference>
<dbReference type="PANTHER" id="PTHR43289:SF34">
    <property type="entry name" value="SERINE_THREONINE-PROTEIN KINASE YBDM-RELATED"/>
    <property type="match status" value="1"/>
</dbReference>
<sequence>MPVDSRDPAIGRTIDRRYEVGDRIARGGMASVYTGLDLRLDRKVAVKVMHPHLGDDPDFRERFIQEAKAAARLAHPNVVNTYDQGEDGDLAWLVMELVPSITLRDLLAERGRITPEQSLDVLEAVLAGLAAAHRAGIVHRDLKPENILLAHDGRIKIGDFGLARAASANTATGKALLGTIAYLSPELVTRGIADARSDIYAVGIMLYEMLTGTQPFTGDEPMQIAYQHANDDVPLPSSTASGIPEALDSLVHWATQRDPNLRPADAGEMLAELHAVRERGIDTPTTVLPFVTEDERSTTIIERPKKQRRPIVAEPEVVQDAGDGVATTALARRVTVRRRRGILWLALVLLGVLLAAGTGWWFNLGPGGRATVPDVAGQQEQAAVELLAEHGVEVSELVTERDYDTPAGHALRTDPPAGSEIGNGEAVQLVLSTGRIDLPVPALEGRSLDEARAAIADAEFTVAEAEPDRVFDDRPAGTVIAALTADGTRLSEGEMLEERSPIGLRVSLGPVPAEAGQPADEARAALEEAELEVDFSAEEHSSEVEQGRLISLEYPTDRYLRPGDGVTGVVSLGPVMVEVPDVVDQQIDEALQTMRDAGLEPDLQTNIPEALWGFPGSNIRTQSIEAGTSVEEGTTVVLDANF</sequence>
<dbReference type="InterPro" id="IPR000719">
    <property type="entry name" value="Prot_kinase_dom"/>
</dbReference>
<protein>
    <recommendedName>
        <fullName evidence="1">non-specific serine/threonine protein kinase</fullName>
        <ecNumber evidence="1">2.7.11.1</ecNumber>
    </recommendedName>
</protein>
<evidence type="ECO:0000256" key="2">
    <source>
        <dbReference type="ARBA" id="ARBA00022527"/>
    </source>
</evidence>
<evidence type="ECO:0000259" key="10">
    <source>
        <dbReference type="PROSITE" id="PS50011"/>
    </source>
</evidence>
<keyword evidence="5 12" id="KW-0418">Kinase</keyword>
<feature type="transmembrane region" description="Helical" evidence="9">
    <location>
        <begin position="342"/>
        <end position="362"/>
    </location>
</feature>
<evidence type="ECO:0000256" key="9">
    <source>
        <dbReference type="SAM" id="Phobius"/>
    </source>
</evidence>
<dbReference type="PANTHER" id="PTHR43289">
    <property type="entry name" value="MITOGEN-ACTIVATED PROTEIN KINASE KINASE KINASE 20-RELATED"/>
    <property type="match status" value="1"/>
</dbReference>
<dbReference type="AlphaFoldDB" id="A0AA87RKB7"/>
<keyword evidence="3" id="KW-0808">Transferase</keyword>
<dbReference type="Pfam" id="PF00069">
    <property type="entry name" value="Pkinase"/>
    <property type="match status" value="1"/>
</dbReference>
<dbReference type="Pfam" id="PF03793">
    <property type="entry name" value="PASTA"/>
    <property type="match status" value="3"/>
</dbReference>
<evidence type="ECO:0000256" key="8">
    <source>
        <dbReference type="ARBA" id="ARBA00048679"/>
    </source>
</evidence>
<dbReference type="SMART" id="SM00740">
    <property type="entry name" value="PASTA"/>
    <property type="match status" value="4"/>
</dbReference>
<keyword evidence="2 12" id="KW-0723">Serine/threonine-protein kinase</keyword>
<dbReference type="Proteomes" id="UP000321749">
    <property type="component" value="Unassembled WGS sequence"/>
</dbReference>
<comment type="catalytic activity">
    <reaction evidence="7">
        <text>L-threonyl-[protein] + ATP = O-phospho-L-threonyl-[protein] + ADP + H(+)</text>
        <dbReference type="Rhea" id="RHEA:46608"/>
        <dbReference type="Rhea" id="RHEA-COMP:11060"/>
        <dbReference type="Rhea" id="RHEA-COMP:11605"/>
        <dbReference type="ChEBI" id="CHEBI:15378"/>
        <dbReference type="ChEBI" id="CHEBI:30013"/>
        <dbReference type="ChEBI" id="CHEBI:30616"/>
        <dbReference type="ChEBI" id="CHEBI:61977"/>
        <dbReference type="ChEBI" id="CHEBI:456216"/>
        <dbReference type="EC" id="2.7.11.1"/>
    </reaction>
</comment>
<dbReference type="SUPFAM" id="SSF56112">
    <property type="entry name" value="Protein kinase-like (PK-like)"/>
    <property type="match status" value="1"/>
</dbReference>
<feature type="domain" description="PASTA" evidence="11">
    <location>
        <begin position="573"/>
        <end position="642"/>
    </location>
</feature>
<gene>
    <name evidence="12" type="ORF">ABA31_21290</name>
</gene>
<dbReference type="GO" id="GO:0004674">
    <property type="term" value="F:protein serine/threonine kinase activity"/>
    <property type="evidence" value="ECO:0007669"/>
    <property type="project" value="UniProtKB-KW"/>
</dbReference>
<feature type="domain" description="PASTA" evidence="11">
    <location>
        <begin position="365"/>
        <end position="433"/>
    </location>
</feature>
<keyword evidence="9" id="KW-1133">Transmembrane helix</keyword>
<evidence type="ECO:0000256" key="4">
    <source>
        <dbReference type="ARBA" id="ARBA00022741"/>
    </source>
</evidence>
<evidence type="ECO:0000256" key="7">
    <source>
        <dbReference type="ARBA" id="ARBA00047899"/>
    </source>
</evidence>
<dbReference type="Gene3D" id="3.30.10.20">
    <property type="match status" value="4"/>
</dbReference>
<dbReference type="FunFam" id="3.30.200.20:FF:000035">
    <property type="entry name" value="Serine/threonine protein kinase Stk1"/>
    <property type="match status" value="1"/>
</dbReference>
<dbReference type="Gene3D" id="3.30.200.20">
    <property type="entry name" value="Phosphorylase Kinase, domain 1"/>
    <property type="match status" value="1"/>
</dbReference>
<dbReference type="NCBIfam" id="NF033483">
    <property type="entry name" value="PknB_PASTA_kin"/>
    <property type="match status" value="1"/>
</dbReference>
<dbReference type="SUPFAM" id="SSF54184">
    <property type="entry name" value="Penicillin-binding protein 2x (pbp-2x), c-terminal domain"/>
    <property type="match status" value="1"/>
</dbReference>
<reference evidence="12 13" key="1">
    <citation type="submission" date="2019-07" db="EMBL/GenBank/DDBJ databases">
        <title>Whole genome shotgun sequence of Agrococcus baldri NBRC 103055.</title>
        <authorList>
            <person name="Hosoyama A."/>
            <person name="Uohara A."/>
            <person name="Ohji S."/>
            <person name="Ichikawa N."/>
        </authorList>
    </citation>
    <scope>NUCLEOTIDE SEQUENCE [LARGE SCALE GENOMIC DNA]</scope>
    <source>
        <strain evidence="12 13">NBRC 103055</strain>
    </source>
</reference>
<evidence type="ECO:0000256" key="3">
    <source>
        <dbReference type="ARBA" id="ARBA00022679"/>
    </source>
</evidence>
<evidence type="ECO:0000259" key="11">
    <source>
        <dbReference type="PROSITE" id="PS51178"/>
    </source>
</evidence>
<dbReference type="EC" id="2.7.11.1" evidence="1"/>
<organism evidence="12 13">
    <name type="scientific">Agrococcus baldri</name>
    <dbReference type="NCBI Taxonomy" id="153730"/>
    <lineage>
        <taxon>Bacteria</taxon>
        <taxon>Bacillati</taxon>
        <taxon>Actinomycetota</taxon>
        <taxon>Actinomycetes</taxon>
        <taxon>Micrococcales</taxon>
        <taxon>Microbacteriaceae</taxon>
        <taxon>Agrococcus</taxon>
    </lineage>
</organism>
<name>A0AA87RKB7_9MICO</name>
<accession>A0AA87RKB7</accession>
<keyword evidence="9" id="KW-0472">Membrane</keyword>
<dbReference type="InterPro" id="IPR011009">
    <property type="entry name" value="Kinase-like_dom_sf"/>
</dbReference>
<dbReference type="InterPro" id="IPR005543">
    <property type="entry name" value="PASTA_dom"/>
</dbReference>
<evidence type="ECO:0000256" key="5">
    <source>
        <dbReference type="ARBA" id="ARBA00022777"/>
    </source>
</evidence>
<dbReference type="PROSITE" id="PS51178">
    <property type="entry name" value="PASTA"/>
    <property type="match status" value="2"/>
</dbReference>
<feature type="domain" description="Protein kinase" evidence="10">
    <location>
        <begin position="18"/>
        <end position="277"/>
    </location>
</feature>
<keyword evidence="4" id="KW-0547">Nucleotide-binding</keyword>
<dbReference type="GO" id="GO:0005524">
    <property type="term" value="F:ATP binding"/>
    <property type="evidence" value="ECO:0007669"/>
    <property type="project" value="UniProtKB-KW"/>
</dbReference>
<dbReference type="InterPro" id="IPR008271">
    <property type="entry name" value="Ser/Thr_kinase_AS"/>
</dbReference>
<evidence type="ECO:0000313" key="12">
    <source>
        <dbReference type="EMBL" id="GEK80778.1"/>
    </source>
</evidence>
<evidence type="ECO:0000256" key="1">
    <source>
        <dbReference type="ARBA" id="ARBA00012513"/>
    </source>
</evidence>
<dbReference type="Gene3D" id="1.10.510.10">
    <property type="entry name" value="Transferase(Phosphotransferase) domain 1"/>
    <property type="match status" value="1"/>
</dbReference>
<dbReference type="EMBL" id="BJUU01000014">
    <property type="protein sequence ID" value="GEK80778.1"/>
    <property type="molecule type" value="Genomic_DNA"/>
</dbReference>
<dbReference type="SMART" id="SM00220">
    <property type="entry name" value="S_TKc"/>
    <property type="match status" value="1"/>
</dbReference>